<name>A0A2T7NYF3_POMCA</name>
<accession>A0A2T7NYF3</accession>
<keyword evidence="3" id="KW-1185">Reference proteome</keyword>
<dbReference type="EMBL" id="PZQS01000008">
    <property type="protein sequence ID" value="PVD26163.1"/>
    <property type="molecule type" value="Genomic_DNA"/>
</dbReference>
<comment type="caution">
    <text evidence="2">The sequence shown here is derived from an EMBL/GenBank/DDBJ whole genome shotgun (WGS) entry which is preliminary data.</text>
</comment>
<evidence type="ECO:0000313" key="3">
    <source>
        <dbReference type="Proteomes" id="UP000245119"/>
    </source>
</evidence>
<dbReference type="Proteomes" id="UP000245119">
    <property type="component" value="Linkage Group LG8"/>
</dbReference>
<keyword evidence="1" id="KW-1133">Transmembrane helix</keyword>
<gene>
    <name evidence="2" type="ORF">C0Q70_13832</name>
</gene>
<protein>
    <submittedName>
        <fullName evidence="2">Uncharacterized protein</fullName>
    </submittedName>
</protein>
<dbReference type="AlphaFoldDB" id="A0A2T7NYF3"/>
<keyword evidence="1" id="KW-0472">Membrane</keyword>
<evidence type="ECO:0000313" key="2">
    <source>
        <dbReference type="EMBL" id="PVD26163.1"/>
    </source>
</evidence>
<proteinExistence type="predicted"/>
<organism evidence="2 3">
    <name type="scientific">Pomacea canaliculata</name>
    <name type="common">Golden apple snail</name>
    <dbReference type="NCBI Taxonomy" id="400727"/>
    <lineage>
        <taxon>Eukaryota</taxon>
        <taxon>Metazoa</taxon>
        <taxon>Spiralia</taxon>
        <taxon>Lophotrochozoa</taxon>
        <taxon>Mollusca</taxon>
        <taxon>Gastropoda</taxon>
        <taxon>Caenogastropoda</taxon>
        <taxon>Architaenioglossa</taxon>
        <taxon>Ampullarioidea</taxon>
        <taxon>Ampullariidae</taxon>
        <taxon>Pomacea</taxon>
    </lineage>
</organism>
<evidence type="ECO:0000256" key="1">
    <source>
        <dbReference type="SAM" id="Phobius"/>
    </source>
</evidence>
<reference evidence="2 3" key="1">
    <citation type="submission" date="2018-04" db="EMBL/GenBank/DDBJ databases">
        <title>The genome of golden apple snail Pomacea canaliculata provides insight into stress tolerance and invasive adaptation.</title>
        <authorList>
            <person name="Liu C."/>
            <person name="Liu B."/>
            <person name="Ren Y."/>
            <person name="Zhang Y."/>
            <person name="Wang H."/>
            <person name="Li S."/>
            <person name="Jiang F."/>
            <person name="Yin L."/>
            <person name="Zhang G."/>
            <person name="Qian W."/>
            <person name="Fan W."/>
        </authorList>
    </citation>
    <scope>NUCLEOTIDE SEQUENCE [LARGE SCALE GENOMIC DNA]</scope>
    <source>
        <strain evidence="2">SZHN2017</strain>
        <tissue evidence="2">Muscle</tissue>
    </source>
</reference>
<sequence length="196" mass="21672">MGSAGGTVTWQMNTNFLQRIYIRAVTGLHFAVNIINIPVVWMTDIMVGTSEQAADKSSVWHLEKAAEEDHVLVIVIVIVRVIVMTDQSPSQSRLQAVWRMSATSSNDTGLTPDGQVCVQVCVVEAPGTGSLSEVIRETRTTCVVDDCRWVRRKHKVKVNHKVLMVTWRGAGSRAQLSHTKAFLKMSLLPSEDDTPT</sequence>
<keyword evidence="1" id="KW-0812">Transmembrane</keyword>
<feature type="transmembrane region" description="Helical" evidence="1">
    <location>
        <begin position="20"/>
        <end position="41"/>
    </location>
</feature>